<dbReference type="Proteomes" id="UP001283361">
    <property type="component" value="Unassembled WGS sequence"/>
</dbReference>
<evidence type="ECO:0000313" key="2">
    <source>
        <dbReference type="EMBL" id="KAK3782200.1"/>
    </source>
</evidence>
<dbReference type="EMBL" id="JAWDGP010002530">
    <property type="protein sequence ID" value="KAK3782200.1"/>
    <property type="molecule type" value="Genomic_DNA"/>
</dbReference>
<keyword evidence="3" id="KW-1185">Reference proteome</keyword>
<reference evidence="2" key="1">
    <citation type="journal article" date="2023" name="G3 (Bethesda)">
        <title>A reference genome for the long-term kleptoplast-retaining sea slug Elysia crispata morphotype clarki.</title>
        <authorList>
            <person name="Eastman K.E."/>
            <person name="Pendleton A.L."/>
            <person name="Shaikh M.A."/>
            <person name="Suttiyut T."/>
            <person name="Ogas R."/>
            <person name="Tomko P."/>
            <person name="Gavelis G."/>
            <person name="Widhalm J.R."/>
            <person name="Wisecaver J.H."/>
        </authorList>
    </citation>
    <scope>NUCLEOTIDE SEQUENCE</scope>
    <source>
        <strain evidence="2">ECLA1</strain>
    </source>
</reference>
<evidence type="ECO:0000256" key="1">
    <source>
        <dbReference type="SAM" id="MobiDB-lite"/>
    </source>
</evidence>
<comment type="caution">
    <text evidence="2">The sequence shown here is derived from an EMBL/GenBank/DDBJ whole genome shotgun (WGS) entry which is preliminary data.</text>
</comment>
<evidence type="ECO:0000313" key="3">
    <source>
        <dbReference type="Proteomes" id="UP001283361"/>
    </source>
</evidence>
<gene>
    <name evidence="2" type="ORF">RRG08_021528</name>
</gene>
<proteinExistence type="predicted"/>
<name>A0AAE1A705_9GAST</name>
<protein>
    <submittedName>
        <fullName evidence="2">Uncharacterized protein</fullName>
    </submittedName>
</protein>
<accession>A0AAE1A705</accession>
<sequence length="122" mass="13712">MTAGDLQMLARTLPPADGPTTVHKVRVQKDISASLQVDSVHNRRTHRRRGKTEFVATSKAHNHDVDTENTQVQLFGQASKGKTVENTERPWNVLRRESEKLSTDDVSQDGIKGVRKAMLWNP</sequence>
<feature type="region of interest" description="Disordered" evidence="1">
    <location>
        <begin position="40"/>
        <end position="63"/>
    </location>
</feature>
<dbReference type="AlphaFoldDB" id="A0AAE1A705"/>
<organism evidence="2 3">
    <name type="scientific">Elysia crispata</name>
    <name type="common">lettuce slug</name>
    <dbReference type="NCBI Taxonomy" id="231223"/>
    <lineage>
        <taxon>Eukaryota</taxon>
        <taxon>Metazoa</taxon>
        <taxon>Spiralia</taxon>
        <taxon>Lophotrochozoa</taxon>
        <taxon>Mollusca</taxon>
        <taxon>Gastropoda</taxon>
        <taxon>Heterobranchia</taxon>
        <taxon>Euthyneura</taxon>
        <taxon>Panpulmonata</taxon>
        <taxon>Sacoglossa</taxon>
        <taxon>Placobranchoidea</taxon>
        <taxon>Plakobranchidae</taxon>
        <taxon>Elysia</taxon>
    </lineage>
</organism>